<dbReference type="Proteomes" id="UP000641932">
    <property type="component" value="Unassembled WGS sequence"/>
</dbReference>
<dbReference type="AlphaFoldDB" id="A0A917ZLR7"/>
<proteinExistence type="inferred from homology"/>
<keyword evidence="3" id="KW-0285">Flavoprotein</keyword>
<dbReference type="Gene3D" id="2.40.110.10">
    <property type="entry name" value="Butyryl-CoA Dehydrogenase, subunit A, domain 2"/>
    <property type="match status" value="1"/>
</dbReference>
<keyword evidence="4" id="KW-0274">FAD</keyword>
<feature type="domain" description="Acyl-CoA dehydrogenase/oxidase N-terminal" evidence="7">
    <location>
        <begin position="7"/>
        <end position="119"/>
    </location>
</feature>
<dbReference type="GO" id="GO:0003995">
    <property type="term" value="F:acyl-CoA dehydrogenase activity"/>
    <property type="evidence" value="ECO:0007669"/>
    <property type="project" value="TreeGrafter"/>
</dbReference>
<dbReference type="InterPro" id="IPR009100">
    <property type="entry name" value="AcylCoA_DH/oxidase_NM_dom_sf"/>
</dbReference>
<evidence type="ECO:0000256" key="5">
    <source>
        <dbReference type="ARBA" id="ARBA00023002"/>
    </source>
</evidence>
<dbReference type="PANTHER" id="PTHR43884">
    <property type="entry name" value="ACYL-COA DEHYDROGENASE"/>
    <property type="match status" value="1"/>
</dbReference>
<evidence type="ECO:0000313" key="9">
    <source>
        <dbReference type="Proteomes" id="UP000641932"/>
    </source>
</evidence>
<dbReference type="Gene3D" id="1.10.540.10">
    <property type="entry name" value="Acyl-CoA dehydrogenase/oxidase, N-terminal domain"/>
    <property type="match status" value="1"/>
</dbReference>
<comment type="caution">
    <text evidence="8">The sequence shown here is derived from an EMBL/GenBank/DDBJ whole genome shotgun (WGS) entry which is preliminary data.</text>
</comment>
<dbReference type="Pfam" id="PF00441">
    <property type="entry name" value="Acyl-CoA_dh_1"/>
    <property type="match status" value="1"/>
</dbReference>
<accession>A0A917ZLR7</accession>
<keyword evidence="5" id="KW-0560">Oxidoreductase</keyword>
<dbReference type="InterPro" id="IPR036250">
    <property type="entry name" value="AcylCo_DH-like_C"/>
</dbReference>
<dbReference type="Pfam" id="PF02771">
    <property type="entry name" value="Acyl-CoA_dh_N"/>
    <property type="match status" value="1"/>
</dbReference>
<sequence length="381" mass="40372">MDFTFSEEQQAAAEAARTVFAGVDPRAVPSPTLCPGPVADDFDRELWRKLASADLLGLVVAPEHGGSGLDTVALCLVLREAGRVLARVPVLESCAAALAVQRFGNGAQRASLLPEVVAGRLTITVASAGRTGHDGAPLSVTARRERREGDGTWVLDGVQTAVPWGRCADLVLVPAGDGLFLLAPDGEGVTARRQVSTSGEEYAEFHLDGARVPAERALTASGAWQWLHRLLATGTCALALGLGERVLRMTAEYTGKREQFGHPLATFQAVAVQAANRYIDLRAMEATLWQAAWRLETATPQEQHGGALPVDADVAVAKIWASEGVRNVVQTAQHLHGGFGADTDYALHRYHAWAKQLELSLGPAAAHEEALGDLLAAHSLG</sequence>
<protein>
    <submittedName>
        <fullName evidence="8">Acyl-CoA dehydrogenase</fullName>
    </submittedName>
</protein>
<reference evidence="8" key="2">
    <citation type="submission" date="2020-09" db="EMBL/GenBank/DDBJ databases">
        <authorList>
            <person name="Sun Q."/>
            <person name="Zhou Y."/>
        </authorList>
    </citation>
    <scope>NUCLEOTIDE SEQUENCE</scope>
    <source>
        <strain evidence="8">CGMCC 4.7201</strain>
    </source>
</reference>
<comment type="similarity">
    <text evidence="2">Belongs to the acyl-CoA dehydrogenase family.</text>
</comment>
<gene>
    <name evidence="8" type="ORF">GCM10012280_21360</name>
</gene>
<reference evidence="8" key="1">
    <citation type="journal article" date="2014" name="Int. J. Syst. Evol. Microbiol.">
        <title>Complete genome sequence of Corynebacterium casei LMG S-19264T (=DSM 44701T), isolated from a smear-ripened cheese.</title>
        <authorList>
            <consortium name="US DOE Joint Genome Institute (JGI-PGF)"/>
            <person name="Walter F."/>
            <person name="Albersmeier A."/>
            <person name="Kalinowski J."/>
            <person name="Ruckert C."/>
        </authorList>
    </citation>
    <scope>NUCLEOTIDE SEQUENCE</scope>
    <source>
        <strain evidence="8">CGMCC 4.7201</strain>
    </source>
</reference>
<evidence type="ECO:0000256" key="4">
    <source>
        <dbReference type="ARBA" id="ARBA00022827"/>
    </source>
</evidence>
<dbReference type="EMBL" id="BMMS01000008">
    <property type="protein sequence ID" value="GGO86084.1"/>
    <property type="molecule type" value="Genomic_DNA"/>
</dbReference>
<dbReference type="RefSeq" id="WP_189131344.1">
    <property type="nucleotide sequence ID" value="NZ_BMMS01000008.1"/>
</dbReference>
<keyword evidence="9" id="KW-1185">Reference proteome</keyword>
<feature type="domain" description="Acyl-CoA dehydrogenase/oxidase C-terminal" evidence="6">
    <location>
        <begin position="234"/>
        <end position="367"/>
    </location>
</feature>
<dbReference type="SUPFAM" id="SSF56645">
    <property type="entry name" value="Acyl-CoA dehydrogenase NM domain-like"/>
    <property type="match status" value="1"/>
</dbReference>
<evidence type="ECO:0000256" key="1">
    <source>
        <dbReference type="ARBA" id="ARBA00001974"/>
    </source>
</evidence>
<dbReference type="InterPro" id="IPR037069">
    <property type="entry name" value="AcylCoA_DH/ox_N_sf"/>
</dbReference>
<name>A0A917ZLR7_9ACTN</name>
<organism evidence="8 9">
    <name type="scientific">Wenjunlia tyrosinilytica</name>
    <dbReference type="NCBI Taxonomy" id="1544741"/>
    <lineage>
        <taxon>Bacteria</taxon>
        <taxon>Bacillati</taxon>
        <taxon>Actinomycetota</taxon>
        <taxon>Actinomycetes</taxon>
        <taxon>Kitasatosporales</taxon>
        <taxon>Streptomycetaceae</taxon>
        <taxon>Wenjunlia</taxon>
    </lineage>
</organism>
<evidence type="ECO:0000259" key="7">
    <source>
        <dbReference type="Pfam" id="PF02771"/>
    </source>
</evidence>
<comment type="cofactor">
    <cofactor evidence="1">
        <name>FAD</name>
        <dbReference type="ChEBI" id="CHEBI:57692"/>
    </cofactor>
</comment>
<dbReference type="InterPro" id="IPR046373">
    <property type="entry name" value="Acyl-CoA_Oxase/DH_mid-dom_sf"/>
</dbReference>
<evidence type="ECO:0000313" key="8">
    <source>
        <dbReference type="EMBL" id="GGO86084.1"/>
    </source>
</evidence>
<evidence type="ECO:0000256" key="2">
    <source>
        <dbReference type="ARBA" id="ARBA00009347"/>
    </source>
</evidence>
<dbReference type="InterPro" id="IPR009075">
    <property type="entry name" value="AcylCo_DH/oxidase_C"/>
</dbReference>
<dbReference type="Gene3D" id="1.20.140.10">
    <property type="entry name" value="Butyryl-CoA Dehydrogenase, subunit A, domain 3"/>
    <property type="match status" value="1"/>
</dbReference>
<dbReference type="GO" id="GO:0050660">
    <property type="term" value="F:flavin adenine dinucleotide binding"/>
    <property type="evidence" value="ECO:0007669"/>
    <property type="project" value="InterPro"/>
</dbReference>
<evidence type="ECO:0000259" key="6">
    <source>
        <dbReference type="Pfam" id="PF00441"/>
    </source>
</evidence>
<dbReference type="PANTHER" id="PTHR43884:SF20">
    <property type="entry name" value="ACYL-COA DEHYDROGENASE FADE28"/>
    <property type="match status" value="1"/>
</dbReference>
<dbReference type="SUPFAM" id="SSF47203">
    <property type="entry name" value="Acyl-CoA dehydrogenase C-terminal domain-like"/>
    <property type="match status" value="1"/>
</dbReference>
<evidence type="ECO:0000256" key="3">
    <source>
        <dbReference type="ARBA" id="ARBA00022630"/>
    </source>
</evidence>
<dbReference type="InterPro" id="IPR013786">
    <property type="entry name" value="AcylCoA_DH/ox_N"/>
</dbReference>